<feature type="domain" description="C2H2-type" evidence="13">
    <location>
        <begin position="512"/>
        <end position="539"/>
    </location>
</feature>
<feature type="compositionally biased region" description="Basic and acidic residues" evidence="12">
    <location>
        <begin position="327"/>
        <end position="361"/>
    </location>
</feature>
<dbReference type="GO" id="GO:0008270">
    <property type="term" value="F:zinc ion binding"/>
    <property type="evidence" value="ECO:0007669"/>
    <property type="project" value="UniProtKB-KW"/>
</dbReference>
<dbReference type="OMA" id="GRIFICS"/>
<evidence type="ECO:0000256" key="12">
    <source>
        <dbReference type="SAM" id="MobiDB-lite"/>
    </source>
</evidence>
<evidence type="ECO:0000256" key="7">
    <source>
        <dbReference type="ARBA" id="ARBA00023015"/>
    </source>
</evidence>
<feature type="domain" description="C2H2-type" evidence="13">
    <location>
        <begin position="263"/>
        <end position="291"/>
    </location>
</feature>
<evidence type="ECO:0000256" key="8">
    <source>
        <dbReference type="ARBA" id="ARBA00023125"/>
    </source>
</evidence>
<reference evidence="14" key="3">
    <citation type="submission" date="2025-09" db="UniProtKB">
        <authorList>
            <consortium name="Ensembl"/>
        </authorList>
    </citation>
    <scope>IDENTIFICATION</scope>
</reference>
<dbReference type="SUPFAM" id="SSF57667">
    <property type="entry name" value="beta-beta-alpha zinc fingers"/>
    <property type="match status" value="5"/>
</dbReference>
<comment type="similarity">
    <text evidence="2">Belongs to the krueppel C2H2-type zinc-finger protein family.</text>
</comment>
<feature type="domain" description="C2H2-type" evidence="13">
    <location>
        <begin position="484"/>
        <end position="511"/>
    </location>
</feature>
<keyword evidence="7" id="KW-0805">Transcription regulation</keyword>
<evidence type="ECO:0000313" key="15">
    <source>
        <dbReference type="Proteomes" id="UP000472265"/>
    </source>
</evidence>
<dbReference type="FunFam" id="3.30.160.60:FF:001370">
    <property type="entry name" value="Zinc finger protein"/>
    <property type="match status" value="1"/>
</dbReference>
<comment type="subcellular location">
    <subcellularLocation>
        <location evidence="1">Nucleus</location>
    </subcellularLocation>
</comment>
<dbReference type="CDD" id="cd11657">
    <property type="entry name" value="TIN2_N"/>
    <property type="match status" value="1"/>
</dbReference>
<keyword evidence="10" id="KW-0539">Nucleus</keyword>
<dbReference type="PANTHER" id="PTHR24390:SF238">
    <property type="entry name" value="ZINC FINGER PROTEIN 763"/>
    <property type="match status" value="1"/>
</dbReference>
<dbReference type="GO" id="GO:0005634">
    <property type="term" value="C:nucleus"/>
    <property type="evidence" value="ECO:0007669"/>
    <property type="project" value="UniProtKB-SubCell"/>
</dbReference>
<keyword evidence="3" id="KW-0479">Metal-binding</keyword>
<evidence type="ECO:0000256" key="9">
    <source>
        <dbReference type="ARBA" id="ARBA00023163"/>
    </source>
</evidence>
<dbReference type="PANTHER" id="PTHR24390">
    <property type="entry name" value="ZINC FINGER PROTEIN"/>
    <property type="match status" value="1"/>
</dbReference>
<evidence type="ECO:0000256" key="6">
    <source>
        <dbReference type="ARBA" id="ARBA00022833"/>
    </source>
</evidence>
<evidence type="ECO:0000259" key="13">
    <source>
        <dbReference type="PROSITE" id="PS50157"/>
    </source>
</evidence>
<dbReference type="SMART" id="SM00355">
    <property type="entry name" value="ZnF_C2H2"/>
    <property type="match status" value="9"/>
</dbReference>
<reference evidence="14" key="1">
    <citation type="submission" date="2021-04" db="EMBL/GenBank/DDBJ databases">
        <authorList>
            <consortium name="Wellcome Sanger Institute Data Sharing"/>
        </authorList>
    </citation>
    <scope>NUCLEOTIDE SEQUENCE [LARGE SCALE GENOMIC DNA]</scope>
</reference>
<dbReference type="GO" id="GO:0000978">
    <property type="term" value="F:RNA polymerase II cis-regulatory region sequence-specific DNA binding"/>
    <property type="evidence" value="ECO:0007669"/>
    <property type="project" value="TreeGrafter"/>
</dbReference>
<evidence type="ECO:0000256" key="11">
    <source>
        <dbReference type="PROSITE-ProRule" id="PRU00042"/>
    </source>
</evidence>
<dbReference type="Ensembl" id="ENSSAUT00010070312.1">
    <property type="protein sequence ID" value="ENSSAUP00010067166.1"/>
    <property type="gene ID" value="ENSSAUG00010026718.1"/>
</dbReference>
<dbReference type="PROSITE" id="PS00028">
    <property type="entry name" value="ZINC_FINGER_C2H2_1"/>
    <property type="match status" value="6"/>
</dbReference>
<dbReference type="AlphaFoldDB" id="A0A671YUM5"/>
<dbReference type="InterPro" id="IPR013087">
    <property type="entry name" value="Znf_C2H2_type"/>
</dbReference>
<accession>A0A671YUM5</accession>
<name>A0A671YUM5_SPAAU</name>
<feature type="region of interest" description="Disordered" evidence="12">
    <location>
        <begin position="283"/>
        <end position="361"/>
    </location>
</feature>
<dbReference type="FunFam" id="3.30.160.60:FF:000075">
    <property type="entry name" value="Putative zinc finger protein 536"/>
    <property type="match status" value="1"/>
</dbReference>
<feature type="domain" description="C2H2-type" evidence="13">
    <location>
        <begin position="430"/>
        <end position="457"/>
    </location>
</feature>
<evidence type="ECO:0000256" key="5">
    <source>
        <dbReference type="ARBA" id="ARBA00022771"/>
    </source>
</evidence>
<keyword evidence="4" id="KW-0677">Repeat</keyword>
<keyword evidence="9" id="KW-0804">Transcription</keyword>
<dbReference type="Proteomes" id="UP000472265">
    <property type="component" value="Chromosome 14"/>
</dbReference>
<dbReference type="Pfam" id="PF14973">
    <property type="entry name" value="TINF2_N"/>
    <property type="match status" value="1"/>
</dbReference>
<dbReference type="FunFam" id="3.30.160.60:FF:000446">
    <property type="entry name" value="Zinc finger protein"/>
    <property type="match status" value="2"/>
</dbReference>
<evidence type="ECO:0000256" key="4">
    <source>
        <dbReference type="ARBA" id="ARBA00022737"/>
    </source>
</evidence>
<dbReference type="Pfam" id="PF00096">
    <property type="entry name" value="zf-C2H2"/>
    <property type="match status" value="4"/>
</dbReference>
<feature type="domain" description="C2H2-type" evidence="13">
    <location>
        <begin position="568"/>
        <end position="594"/>
    </location>
</feature>
<evidence type="ECO:0000256" key="3">
    <source>
        <dbReference type="ARBA" id="ARBA00022723"/>
    </source>
</evidence>
<feature type="domain" description="C2H2-type" evidence="13">
    <location>
        <begin position="376"/>
        <end position="399"/>
    </location>
</feature>
<keyword evidence="15" id="KW-1185">Reference proteome</keyword>
<dbReference type="GO" id="GO:0003700">
    <property type="term" value="F:DNA-binding transcription factor activity"/>
    <property type="evidence" value="ECO:0007669"/>
    <property type="project" value="TreeGrafter"/>
</dbReference>
<dbReference type="InterPro" id="IPR036236">
    <property type="entry name" value="Znf_C2H2_sf"/>
</dbReference>
<evidence type="ECO:0000313" key="14">
    <source>
        <dbReference type="Ensembl" id="ENSSAUP00010067166.1"/>
    </source>
</evidence>
<reference evidence="14" key="2">
    <citation type="submission" date="2025-08" db="UniProtKB">
        <authorList>
            <consortium name="Ensembl"/>
        </authorList>
    </citation>
    <scope>IDENTIFICATION</scope>
</reference>
<dbReference type="Gene3D" id="3.30.160.60">
    <property type="entry name" value="Classic Zinc Finger"/>
    <property type="match status" value="6"/>
</dbReference>
<dbReference type="InterPro" id="IPR029400">
    <property type="entry name" value="TINF2_N"/>
</dbReference>
<keyword evidence="6" id="KW-0862">Zinc</keyword>
<keyword evidence="5 11" id="KW-0863">Zinc-finger</keyword>
<evidence type="ECO:0000256" key="1">
    <source>
        <dbReference type="ARBA" id="ARBA00004123"/>
    </source>
</evidence>
<keyword evidence="8" id="KW-0238">DNA-binding</keyword>
<organism evidence="14 15">
    <name type="scientific">Sparus aurata</name>
    <name type="common">Gilthead sea bream</name>
    <dbReference type="NCBI Taxonomy" id="8175"/>
    <lineage>
        <taxon>Eukaryota</taxon>
        <taxon>Metazoa</taxon>
        <taxon>Chordata</taxon>
        <taxon>Craniata</taxon>
        <taxon>Vertebrata</taxon>
        <taxon>Euteleostomi</taxon>
        <taxon>Actinopterygii</taxon>
        <taxon>Neopterygii</taxon>
        <taxon>Teleostei</taxon>
        <taxon>Neoteleostei</taxon>
        <taxon>Acanthomorphata</taxon>
        <taxon>Eupercaria</taxon>
        <taxon>Spariformes</taxon>
        <taxon>Sparidae</taxon>
        <taxon>Sparus</taxon>
    </lineage>
</organism>
<feature type="domain" description="C2H2-type" evidence="13">
    <location>
        <begin position="402"/>
        <end position="429"/>
    </location>
</feature>
<dbReference type="FunFam" id="3.30.160.60:FF:000912">
    <property type="entry name" value="Zinc finger protein 660"/>
    <property type="match status" value="1"/>
</dbReference>
<dbReference type="InParanoid" id="A0A671YUM5"/>
<evidence type="ECO:0000256" key="10">
    <source>
        <dbReference type="ARBA" id="ARBA00023242"/>
    </source>
</evidence>
<dbReference type="PROSITE" id="PS50157">
    <property type="entry name" value="ZINC_FINGER_C2H2_2"/>
    <property type="match status" value="8"/>
</dbReference>
<dbReference type="GO" id="GO:0006357">
    <property type="term" value="P:regulation of transcription by RNA polymerase II"/>
    <property type="evidence" value="ECO:0007669"/>
    <property type="project" value="TreeGrafter"/>
</dbReference>
<sequence>MSSPGSSPPLPLASLHLLVPPVRLMSAFMWQVVQQHSVMQYDKLVDFISLATEMVPELLSPCQRAQLILGLRARLVLELCRGDGVANLQSIQSHLDKIHACSAELSSTDQKVRIQSCSMNKTRTIRINSGLFHSSEYGVPKIHDLESITVLTFFFIQEVFPANYGSAYNQRLQQLVSEFLCRLEQLLPVPDLQQVLTAGHTLTDTYFTCMGINNQKGMKSFDSADLLDRISCSSRPALVNYLKSYFTDLLFFTLSSGSLSRVFICPQCSFTHHAKRKVLEHIRSEHHGTAPIQKKLSARNARAKTSQDAEKRKVGGNSGKKRKRKQKEGVEKKLERKQKKDNLENKERRRRKEPTGEDKRFLITRPVSKNFTEEETKCTKCGKLFEHPNQLKAHMKLHSFVYHCSQCEKGFTSSSGYYQHQRLHKRGRIFICSQCNKGFLCSYSLKQHERLHEGPSNLCTICGKGFSKAGITRHMQMHRGERNFLCTTCGKSFLSSGELLLHIRSHTGEMPYTCTHCGKGFSTKSHLNVHTRSHTGERPYTCSECPKRFLTLNCLKRHTLSHNGVKPFKCPNCEREFSQQGNLKRHLATHKPDT</sequence>
<protein>
    <recommendedName>
        <fullName evidence="13">C2H2-type domain-containing protein</fullName>
    </recommendedName>
</protein>
<evidence type="ECO:0000256" key="2">
    <source>
        <dbReference type="ARBA" id="ARBA00006991"/>
    </source>
</evidence>
<proteinExistence type="inferred from homology"/>
<feature type="domain" description="C2H2-type" evidence="13">
    <location>
        <begin position="540"/>
        <end position="567"/>
    </location>
</feature>
<dbReference type="GeneTree" id="ENSGT00940000164807"/>